<organism evidence="1">
    <name type="scientific">Anguilla anguilla</name>
    <name type="common">European freshwater eel</name>
    <name type="synonym">Muraena anguilla</name>
    <dbReference type="NCBI Taxonomy" id="7936"/>
    <lineage>
        <taxon>Eukaryota</taxon>
        <taxon>Metazoa</taxon>
        <taxon>Chordata</taxon>
        <taxon>Craniata</taxon>
        <taxon>Vertebrata</taxon>
        <taxon>Euteleostomi</taxon>
        <taxon>Actinopterygii</taxon>
        <taxon>Neopterygii</taxon>
        <taxon>Teleostei</taxon>
        <taxon>Anguilliformes</taxon>
        <taxon>Anguillidae</taxon>
        <taxon>Anguilla</taxon>
    </lineage>
</organism>
<evidence type="ECO:0000313" key="1">
    <source>
        <dbReference type="EMBL" id="JAH80082.1"/>
    </source>
</evidence>
<name>A0A0E9VPS8_ANGAN</name>
<dbReference type="EMBL" id="GBXM01028495">
    <property type="protein sequence ID" value="JAH80082.1"/>
    <property type="molecule type" value="Transcribed_RNA"/>
</dbReference>
<reference evidence="1" key="2">
    <citation type="journal article" date="2015" name="Fish Shellfish Immunol.">
        <title>Early steps in the European eel (Anguilla anguilla)-Vibrio vulnificus interaction in the gills: Role of the RtxA13 toxin.</title>
        <authorList>
            <person name="Callol A."/>
            <person name="Pajuelo D."/>
            <person name="Ebbesson L."/>
            <person name="Teles M."/>
            <person name="MacKenzie S."/>
            <person name="Amaro C."/>
        </authorList>
    </citation>
    <scope>NUCLEOTIDE SEQUENCE</scope>
</reference>
<protein>
    <submittedName>
        <fullName evidence="1">Uncharacterized protein</fullName>
    </submittedName>
</protein>
<reference evidence="1" key="1">
    <citation type="submission" date="2014-11" db="EMBL/GenBank/DDBJ databases">
        <authorList>
            <person name="Amaro Gonzalez C."/>
        </authorList>
    </citation>
    <scope>NUCLEOTIDE SEQUENCE</scope>
</reference>
<sequence length="14" mass="1722">MIYFNVRSQPLIIQ</sequence>
<accession>A0A0E9VPS8</accession>
<proteinExistence type="predicted"/>